<protein>
    <submittedName>
        <fullName evidence="1">Alpha-D-ribose 1-methylphosphonate 5-triphosphate diphosphatase</fullName>
    </submittedName>
</protein>
<dbReference type="SUPFAM" id="SSF51556">
    <property type="entry name" value="Metallo-dependent hydrolases"/>
    <property type="match status" value="1"/>
</dbReference>
<evidence type="ECO:0000313" key="1">
    <source>
        <dbReference type="EMBL" id="SFC49352.1"/>
    </source>
</evidence>
<dbReference type="STRING" id="517719.SAMN05421762_1102"/>
<evidence type="ECO:0000313" key="2">
    <source>
        <dbReference type="Proteomes" id="UP000231644"/>
    </source>
</evidence>
<dbReference type="EMBL" id="FOLX01000001">
    <property type="protein sequence ID" value="SFC49352.1"/>
    <property type="molecule type" value="Genomic_DNA"/>
</dbReference>
<dbReference type="NCBIfam" id="NF011987">
    <property type="entry name" value="PRK15446.2-3"/>
    <property type="match status" value="1"/>
</dbReference>
<accession>A0A1I1JN17</accession>
<keyword evidence="2" id="KW-1185">Reference proteome</keyword>
<name>A0A1I1JN17_9RHOB</name>
<reference evidence="1 2" key="1">
    <citation type="submission" date="2016-10" db="EMBL/GenBank/DDBJ databases">
        <authorList>
            <person name="de Groot N.N."/>
        </authorList>
    </citation>
    <scope>NUCLEOTIDE SEQUENCE [LARGE SCALE GENOMIC DNA]</scope>
    <source>
        <strain evidence="1 2">DSM 29619</strain>
    </source>
</reference>
<dbReference type="OrthoDB" id="9785413at2"/>
<gene>
    <name evidence="1" type="ORF">SAMN05421762_1102</name>
</gene>
<sequence>MSGSLSAPDFHIQGALSLRPDGLSGAAIGVSAGVLTDAHVGRAVHLDGWELRPGLIDLHGDGFERHLAPRRGAMKDLSVGLASLDTELAANGITTAYLAQFYSWEGGMRGPEFAARMLSALQATRARLVTDMRVQLRVESHLIDDYPKIEALIDQHDIPYVVLNDHVPHAALARGKRPPRLTGQALKSGRSPEAHLALLQDLHARSAEVPGAVTALAARLAARGGLTGSHDDADAAARRDAQAQGLTISEFPESREAALEAAGQGAPIVLGAPNVVRGGSHQGKVSAADLVREGLCSALASDYHYPAPFQAAQQLAGDVGVPAAWALVSSGPASVLGLADRGQLLAGLRADLVGINPATGRIGLTVTGGRIAYADPQAAAALLAA</sequence>
<organism evidence="1 2">
    <name type="scientific">Pseudooceanicola nitratireducens</name>
    <dbReference type="NCBI Taxonomy" id="517719"/>
    <lineage>
        <taxon>Bacteria</taxon>
        <taxon>Pseudomonadati</taxon>
        <taxon>Pseudomonadota</taxon>
        <taxon>Alphaproteobacteria</taxon>
        <taxon>Rhodobacterales</taxon>
        <taxon>Paracoccaceae</taxon>
        <taxon>Pseudooceanicola</taxon>
    </lineage>
</organism>
<dbReference type="AlphaFoldDB" id="A0A1I1JN17"/>
<dbReference type="RefSeq" id="WP_093452999.1">
    <property type="nucleotide sequence ID" value="NZ_FNZG01000003.1"/>
</dbReference>
<proteinExistence type="predicted"/>
<dbReference type="Proteomes" id="UP000231644">
    <property type="component" value="Unassembled WGS sequence"/>
</dbReference>
<dbReference type="InterPro" id="IPR032466">
    <property type="entry name" value="Metal_Hydrolase"/>
</dbReference>